<evidence type="ECO:0000313" key="8">
    <source>
        <dbReference type="EMBL" id="HJC47796.1"/>
    </source>
</evidence>
<dbReference type="PANTHER" id="PTHR32196">
    <property type="entry name" value="ABC TRANSPORTER PERMEASE PROTEIN YPHD-RELATED-RELATED"/>
    <property type="match status" value="1"/>
</dbReference>
<feature type="compositionally biased region" description="Low complexity" evidence="6">
    <location>
        <begin position="317"/>
        <end position="333"/>
    </location>
</feature>
<feature type="transmembrane region" description="Helical" evidence="7">
    <location>
        <begin position="43"/>
        <end position="60"/>
    </location>
</feature>
<gene>
    <name evidence="8" type="ORF">IAA04_07065</name>
</gene>
<feature type="transmembrane region" description="Helical" evidence="7">
    <location>
        <begin position="72"/>
        <end position="97"/>
    </location>
</feature>
<feature type="transmembrane region" description="Helical" evidence="7">
    <location>
        <begin position="276"/>
        <end position="297"/>
    </location>
</feature>
<dbReference type="AlphaFoldDB" id="A0A9D2PBL3"/>
<keyword evidence="4 7" id="KW-1133">Transmembrane helix</keyword>
<evidence type="ECO:0000256" key="2">
    <source>
        <dbReference type="ARBA" id="ARBA00022475"/>
    </source>
</evidence>
<proteinExistence type="predicted"/>
<keyword evidence="2" id="KW-1003">Cell membrane</keyword>
<name>A0A9D2PBL3_9FIRM</name>
<comment type="subcellular location">
    <subcellularLocation>
        <location evidence="1">Cell membrane</location>
        <topology evidence="1">Multi-pass membrane protein</topology>
    </subcellularLocation>
</comment>
<dbReference type="CDD" id="cd06574">
    <property type="entry name" value="TM_PBP1_branched-chain-AA_like"/>
    <property type="match status" value="1"/>
</dbReference>
<dbReference type="PANTHER" id="PTHR32196:SF69">
    <property type="entry name" value="BRANCHED-CHAIN AMINO ACID TRANSPORT SYSTEM, PERMEASE PROTEIN"/>
    <property type="match status" value="1"/>
</dbReference>
<protein>
    <submittedName>
        <fullName evidence="8">ABC transporter permease</fullName>
    </submittedName>
</protein>
<accession>A0A9D2PBL3</accession>
<feature type="transmembrane region" description="Helical" evidence="7">
    <location>
        <begin position="139"/>
        <end position="159"/>
    </location>
</feature>
<evidence type="ECO:0000256" key="1">
    <source>
        <dbReference type="ARBA" id="ARBA00004651"/>
    </source>
</evidence>
<reference evidence="8" key="1">
    <citation type="journal article" date="2021" name="PeerJ">
        <title>Extensive microbial diversity within the chicken gut microbiome revealed by metagenomics and culture.</title>
        <authorList>
            <person name="Gilroy R."/>
            <person name="Ravi A."/>
            <person name="Getino M."/>
            <person name="Pursley I."/>
            <person name="Horton D.L."/>
            <person name="Alikhan N.F."/>
            <person name="Baker D."/>
            <person name="Gharbi K."/>
            <person name="Hall N."/>
            <person name="Watson M."/>
            <person name="Adriaenssens E.M."/>
            <person name="Foster-Nyarko E."/>
            <person name="Jarju S."/>
            <person name="Secka A."/>
            <person name="Antonio M."/>
            <person name="Oren A."/>
            <person name="Chaudhuri R.R."/>
            <person name="La Ragione R."/>
            <person name="Hildebrand F."/>
            <person name="Pallen M.J."/>
        </authorList>
    </citation>
    <scope>NUCLEOTIDE SEQUENCE</scope>
    <source>
        <strain evidence="8">CHK183-5548</strain>
    </source>
</reference>
<comment type="caution">
    <text evidence="8">The sequence shown here is derived from an EMBL/GenBank/DDBJ whole genome shotgun (WGS) entry which is preliminary data.</text>
</comment>
<feature type="transmembrane region" description="Helical" evidence="7">
    <location>
        <begin position="221"/>
        <end position="240"/>
    </location>
</feature>
<evidence type="ECO:0000256" key="4">
    <source>
        <dbReference type="ARBA" id="ARBA00022989"/>
    </source>
</evidence>
<feature type="transmembrane region" description="Helical" evidence="7">
    <location>
        <begin position="12"/>
        <end position="31"/>
    </location>
</feature>
<dbReference type="GO" id="GO:0022857">
    <property type="term" value="F:transmembrane transporter activity"/>
    <property type="evidence" value="ECO:0007669"/>
    <property type="project" value="InterPro"/>
</dbReference>
<dbReference type="EMBL" id="DWWL01000045">
    <property type="protein sequence ID" value="HJC47796.1"/>
    <property type="molecule type" value="Genomic_DNA"/>
</dbReference>
<keyword evidence="3 7" id="KW-0812">Transmembrane</keyword>
<dbReference type="GO" id="GO:0005886">
    <property type="term" value="C:plasma membrane"/>
    <property type="evidence" value="ECO:0007669"/>
    <property type="project" value="UniProtKB-SubCell"/>
</dbReference>
<sequence>MNINGLMGSLQSGVAQGVLWGIMVLGVYITYKLLDIPDLTADGSFTLGGCVTTVAILAGIPPVPATLMGMGAGFLAGAVTGILHTVFEIPAILAGILTQIGLWSVNLRIMGGKANNPLLKADTAVSFFTDWLGISNSQASMLVGILLVILVILILYWFFGTEIGSALRATGDNEDMIRALGVNTGHTKLLALAISNALIGLSGAMIAQMQKYADINMGRGAIVIGLAAIVIGEVLLGRLVKNFGFKLFSAILGSIVYFIIQALVLRFGMDANDMKLLSAVMVAAALAIPVAMGRYNLKKSYSPNDLYAEEHRLAKQTGAPSRSSAAGTAGRQAAAKEENND</sequence>
<feature type="region of interest" description="Disordered" evidence="6">
    <location>
        <begin position="312"/>
        <end position="341"/>
    </location>
</feature>
<dbReference type="Proteomes" id="UP000823883">
    <property type="component" value="Unassembled WGS sequence"/>
</dbReference>
<evidence type="ECO:0000256" key="3">
    <source>
        <dbReference type="ARBA" id="ARBA00022692"/>
    </source>
</evidence>
<evidence type="ECO:0000256" key="6">
    <source>
        <dbReference type="SAM" id="MobiDB-lite"/>
    </source>
</evidence>
<keyword evidence="5 7" id="KW-0472">Membrane</keyword>
<evidence type="ECO:0000256" key="7">
    <source>
        <dbReference type="SAM" id="Phobius"/>
    </source>
</evidence>
<evidence type="ECO:0000313" key="9">
    <source>
        <dbReference type="Proteomes" id="UP000823883"/>
    </source>
</evidence>
<reference evidence="8" key="2">
    <citation type="submission" date="2021-04" db="EMBL/GenBank/DDBJ databases">
        <authorList>
            <person name="Gilroy R."/>
        </authorList>
    </citation>
    <scope>NUCLEOTIDE SEQUENCE</scope>
    <source>
        <strain evidence="8">CHK183-5548</strain>
    </source>
</reference>
<organism evidence="8 9">
    <name type="scientific">Candidatus Lachnoclostridium pullistercoris</name>
    <dbReference type="NCBI Taxonomy" id="2838632"/>
    <lineage>
        <taxon>Bacteria</taxon>
        <taxon>Bacillati</taxon>
        <taxon>Bacillota</taxon>
        <taxon>Clostridia</taxon>
        <taxon>Lachnospirales</taxon>
        <taxon>Lachnospiraceae</taxon>
    </lineage>
</organism>
<evidence type="ECO:0000256" key="5">
    <source>
        <dbReference type="ARBA" id="ARBA00023136"/>
    </source>
</evidence>
<feature type="transmembrane region" description="Helical" evidence="7">
    <location>
        <begin position="247"/>
        <end position="264"/>
    </location>
</feature>
<dbReference type="InterPro" id="IPR001851">
    <property type="entry name" value="ABC_transp_permease"/>
</dbReference>
<dbReference type="Pfam" id="PF02653">
    <property type="entry name" value="BPD_transp_2"/>
    <property type="match status" value="1"/>
</dbReference>